<evidence type="ECO:0000256" key="4">
    <source>
        <dbReference type="ARBA" id="ARBA00023002"/>
    </source>
</evidence>
<dbReference type="Pfam" id="PF00743">
    <property type="entry name" value="FMO-like"/>
    <property type="match status" value="1"/>
</dbReference>
<dbReference type="STRING" id="741276.A0A2S5B010"/>
<name>A0A2S5B010_9BASI</name>
<organism evidence="5 6">
    <name type="scientific">Rhodotorula taiwanensis</name>
    <dbReference type="NCBI Taxonomy" id="741276"/>
    <lineage>
        <taxon>Eukaryota</taxon>
        <taxon>Fungi</taxon>
        <taxon>Dikarya</taxon>
        <taxon>Basidiomycota</taxon>
        <taxon>Pucciniomycotina</taxon>
        <taxon>Microbotryomycetes</taxon>
        <taxon>Sporidiobolales</taxon>
        <taxon>Sporidiobolaceae</taxon>
        <taxon>Rhodotorula</taxon>
    </lineage>
</organism>
<keyword evidence="6" id="KW-1185">Reference proteome</keyword>
<dbReference type="GO" id="GO:0050660">
    <property type="term" value="F:flavin adenine dinucleotide binding"/>
    <property type="evidence" value="ECO:0007669"/>
    <property type="project" value="InterPro"/>
</dbReference>
<dbReference type="PANTHER" id="PTHR42877">
    <property type="entry name" value="L-ORNITHINE N(5)-MONOOXYGENASE-RELATED"/>
    <property type="match status" value="1"/>
</dbReference>
<dbReference type="InterPro" id="IPR020946">
    <property type="entry name" value="Flavin_mOase-like"/>
</dbReference>
<dbReference type="PANTHER" id="PTHR42877:SF4">
    <property type="entry name" value="FAD_NAD(P)-BINDING DOMAIN-CONTAINING PROTEIN-RELATED"/>
    <property type="match status" value="1"/>
</dbReference>
<keyword evidence="4" id="KW-0560">Oxidoreductase</keyword>
<accession>A0A2S5B010</accession>
<evidence type="ECO:0000313" key="5">
    <source>
        <dbReference type="EMBL" id="POY70116.1"/>
    </source>
</evidence>
<dbReference type="SUPFAM" id="SSF51905">
    <property type="entry name" value="FAD/NAD(P)-binding domain"/>
    <property type="match status" value="3"/>
</dbReference>
<evidence type="ECO:0000313" key="6">
    <source>
        <dbReference type="Proteomes" id="UP000237144"/>
    </source>
</evidence>
<evidence type="ECO:0000256" key="2">
    <source>
        <dbReference type="ARBA" id="ARBA00022630"/>
    </source>
</evidence>
<dbReference type="GO" id="GO:0050661">
    <property type="term" value="F:NADP binding"/>
    <property type="evidence" value="ECO:0007669"/>
    <property type="project" value="InterPro"/>
</dbReference>
<comment type="caution">
    <text evidence="5">The sequence shown here is derived from an EMBL/GenBank/DDBJ whole genome shotgun (WGS) entry which is preliminary data.</text>
</comment>
<evidence type="ECO:0000256" key="3">
    <source>
        <dbReference type="ARBA" id="ARBA00022827"/>
    </source>
</evidence>
<dbReference type="InterPro" id="IPR036188">
    <property type="entry name" value="FAD/NAD-bd_sf"/>
</dbReference>
<sequence>MACSAWLVSSDSVLRTAVARYPQSCQNCTILRLLQRRKHDFEAERCRTARGARCRKLAGTQAAGPSLLQGRRLYSSGLQRRSIRSCGNMAKDGQRVISVVIVGGGISGIAQAVRLQEALGDKVDFKIYERADDVGGVWRDSTWPGAGVDVPIHLYSLYSHPNPDFTQKWASRDEVLAYWKRIAAQHRLHDKFVFDSEFISSRWDAAAQQHDVTFRNTRTKEPFTVSSHVLISASGALNLPKFPAAPGRETFKGQQWHSSQWRNDVDLRGKRVAIVGNGSSGIQIMPNIVDIEGIEVTNFIKSPGFFRPKENFEYSPLVKFLFRYVPFALLLYRWSTFQEYDWGLVLQGTGKYGSSLRQKRTKELVSYMKEQLPEKYWDEMIAEYPLDCKRVGYDAGWLQSFRRQNVELVSSPIKAVTEKGIETADGQFHELDVIVWATGFHVTDTGVGLSHGVFGEDGVELSEKYKGRGGAYGYLGVALPDVPNYFAVLGPNSIAMSWGYTIGNNTEFIARLVRGLYDHDLSAIVAKPAVVGDFNRYVQSRVSNSIWYSPECGDSWYKDPASQKVTVPAPWGATELWAQTRRIQWENWSCRRQGRDGHAREVDIQTPWNWTPIGFVTDWIAEWQRRKFESAMIKK</sequence>
<comment type="similarity">
    <text evidence="1">Belongs to the FAD-binding monooxygenase family.</text>
</comment>
<evidence type="ECO:0008006" key="7">
    <source>
        <dbReference type="Google" id="ProtNLM"/>
    </source>
</evidence>
<keyword evidence="3" id="KW-0274">FAD</keyword>
<protein>
    <recommendedName>
        <fullName evidence="7">FAD/NAD(P)-binding domain-containing protein</fullName>
    </recommendedName>
</protein>
<keyword evidence="2" id="KW-0285">Flavoprotein</keyword>
<dbReference type="GO" id="GO:0004499">
    <property type="term" value="F:N,N-dimethylaniline monooxygenase activity"/>
    <property type="evidence" value="ECO:0007669"/>
    <property type="project" value="InterPro"/>
</dbReference>
<dbReference type="EMBL" id="PJQD01000145">
    <property type="protein sequence ID" value="POY70116.1"/>
    <property type="molecule type" value="Genomic_DNA"/>
</dbReference>
<evidence type="ECO:0000256" key="1">
    <source>
        <dbReference type="ARBA" id="ARBA00010139"/>
    </source>
</evidence>
<dbReference type="Gene3D" id="3.50.50.60">
    <property type="entry name" value="FAD/NAD(P)-binding domain"/>
    <property type="match status" value="2"/>
</dbReference>
<proteinExistence type="inferred from homology"/>
<dbReference type="InterPro" id="IPR051209">
    <property type="entry name" value="FAD-bind_Monooxygenase_sf"/>
</dbReference>
<dbReference type="AlphaFoldDB" id="A0A2S5B010"/>
<reference evidence="5 6" key="1">
    <citation type="journal article" date="2018" name="Front. Microbiol.">
        <title>Prospects for Fungal Bioremediation of Acidic Radioactive Waste Sites: Characterization and Genome Sequence of Rhodotorula taiwanensis MD1149.</title>
        <authorList>
            <person name="Tkavc R."/>
            <person name="Matrosova V.Y."/>
            <person name="Grichenko O.E."/>
            <person name="Gostincar C."/>
            <person name="Volpe R.P."/>
            <person name="Klimenkova P."/>
            <person name="Gaidamakova E.K."/>
            <person name="Zhou C.E."/>
            <person name="Stewart B.J."/>
            <person name="Lyman M.G."/>
            <person name="Malfatti S.A."/>
            <person name="Rubinfeld B."/>
            <person name="Courtot M."/>
            <person name="Singh J."/>
            <person name="Dalgard C.L."/>
            <person name="Hamilton T."/>
            <person name="Frey K.G."/>
            <person name="Gunde-Cimerman N."/>
            <person name="Dugan L."/>
            <person name="Daly M.J."/>
        </authorList>
    </citation>
    <scope>NUCLEOTIDE SEQUENCE [LARGE SCALE GENOMIC DNA]</scope>
    <source>
        <strain evidence="5 6">MD1149</strain>
    </source>
</reference>
<dbReference type="OrthoDB" id="66881at2759"/>
<dbReference type="Proteomes" id="UP000237144">
    <property type="component" value="Unassembled WGS sequence"/>
</dbReference>
<gene>
    <name evidence="5" type="ORF">BMF94_6890</name>
</gene>